<reference evidence="1 2" key="1">
    <citation type="journal article" date="2012" name="Stand. Genomic Sci.">
        <title>Genome sequence of the soil bacterium Saccharomonospora azurea type strain (NA-128(T)).</title>
        <authorList>
            <person name="Klenk H.P."/>
            <person name="Held B."/>
            <person name="Lucas S."/>
            <person name="Lapidus A."/>
            <person name="Copeland A."/>
            <person name="Hammon N."/>
            <person name="Pitluck S."/>
            <person name="Goodwin L.A."/>
            <person name="Han C."/>
            <person name="Tapia R."/>
            <person name="Brambilla E.M."/>
            <person name="Potter G."/>
            <person name="Land M."/>
            <person name="Ivanova N."/>
            <person name="Rohde M."/>
            <person name="Goker M."/>
            <person name="Detter J.C."/>
            <person name="Kyrpides N.C."/>
            <person name="Woyke T."/>
        </authorList>
    </citation>
    <scope>NUCLEOTIDE SEQUENCE [LARGE SCALE GENOMIC DNA]</scope>
    <source>
        <strain evidence="1 2">NA-128</strain>
    </source>
</reference>
<dbReference type="InterPro" id="IPR011990">
    <property type="entry name" value="TPR-like_helical_dom_sf"/>
</dbReference>
<evidence type="ECO:0000313" key="1">
    <source>
        <dbReference type="EMBL" id="EHY89305.1"/>
    </source>
</evidence>
<dbReference type="OrthoDB" id="3284019at2"/>
<keyword evidence="2" id="KW-1185">Reference proteome</keyword>
<dbReference type="HOGENOM" id="CLU_064093_0_0_11"/>
<proteinExistence type="predicted"/>
<organism evidence="1 2">
    <name type="scientific">Saccharomonospora azurea NA-128</name>
    <dbReference type="NCBI Taxonomy" id="882081"/>
    <lineage>
        <taxon>Bacteria</taxon>
        <taxon>Bacillati</taxon>
        <taxon>Actinomycetota</taxon>
        <taxon>Actinomycetes</taxon>
        <taxon>Pseudonocardiales</taxon>
        <taxon>Pseudonocardiaceae</taxon>
        <taxon>Saccharomonospora</taxon>
    </lineage>
</organism>
<name>H8G6K3_9PSEU</name>
<accession>H8G6K3</accession>
<dbReference type="Gene3D" id="1.25.40.10">
    <property type="entry name" value="Tetratricopeptide repeat domain"/>
    <property type="match status" value="1"/>
</dbReference>
<dbReference type="Proteomes" id="UP000004705">
    <property type="component" value="Chromosome"/>
</dbReference>
<dbReference type="EMBL" id="CM001466">
    <property type="protein sequence ID" value="EHY89305.1"/>
    <property type="molecule type" value="Genomic_DNA"/>
</dbReference>
<evidence type="ECO:0000313" key="2">
    <source>
        <dbReference type="Proteomes" id="UP000004705"/>
    </source>
</evidence>
<gene>
    <name evidence="1" type="ORF">SacazDRAFT_02399</name>
</gene>
<sequence length="361" mass="40628">MSLLRLLNPVEFRKFQLLWREAQRQGIPFDELSVDDGIRALYRRTDPATLGLPPDEEITAEAVVDRPGLAEACQAMGTGEWEPVARLLTAHGDDWDRRCLDITLLSKIAADDGDALDRWLFDRPDDPDALVLRAETLVRRAWNARGGRVASETSDDQFEAFHRIIDEAETAAWAATEAAPDDPTPWTTLITIARAQGWDEEAFSRTFSELCARAPHHRGGHEQALQYWCAKWHGSHKRMFAFAEEAATTAPSLTPLRLTAVFEYSLGRKRPEPKDYARQAMDSTAAWLAGEGVDSPYARADRGLLASVLVDAGRYREALDQFAALGRHADSWVWQYSGDPEAAFRLARWKACHRARKSWKV</sequence>
<evidence type="ECO:0008006" key="3">
    <source>
        <dbReference type="Google" id="ProtNLM"/>
    </source>
</evidence>
<dbReference type="RefSeq" id="WP_005441805.1">
    <property type="nucleotide sequence ID" value="NZ_CM001466.1"/>
</dbReference>
<protein>
    <recommendedName>
        <fullName evidence="3">DUF4034 domain-containing protein</fullName>
    </recommendedName>
</protein>
<dbReference type="AlphaFoldDB" id="H8G6K3"/>